<dbReference type="InterPro" id="IPR045886">
    <property type="entry name" value="ThiF/MoeB/HesA"/>
</dbReference>
<protein>
    <submittedName>
        <fullName evidence="2">ThiF family adenylyltransferase</fullName>
    </submittedName>
</protein>
<comment type="caution">
    <text evidence="2">The sequence shown here is derived from an EMBL/GenBank/DDBJ whole genome shotgun (WGS) entry which is preliminary data.</text>
</comment>
<sequence length="348" mass="38463">MFKLANYVAAGRYMSGGVFGIGSNQVFIDDKNEWETIVKVSSLIKEFTSLEQLTKSVASHYPSINESSVSSIVSFLEENNFLIRNYSFDKDDRFSRNKLYYNFLGSNPDDFQKNISNSVVTVIGCGGIGNHIAYMLATSGVAKIILVDDDYIEISNLTRQVLFTESDVGKNKVDILERELKKRNSDVEIETIAKAVTSPGDIRNLEPSDLYVISADYPSDLMFWVNEACVEKEQPFVNVGYINDISLIGPFYIPQKTACFACQQVTPKSKDAEILTNELANIHSDFKPCTFPSVNGVAASYALGDIIKFLGGKGEINSANKRIGIHSMKPEIEIQDMALNPGCSVCAV</sequence>
<dbReference type="Gene3D" id="3.40.50.720">
    <property type="entry name" value="NAD(P)-binding Rossmann-like Domain"/>
    <property type="match status" value="1"/>
</dbReference>
<proteinExistence type="predicted"/>
<organism evidence="2 3">
    <name type="scientific">Vibrio bivalvicida</name>
    <dbReference type="NCBI Taxonomy" id="1276888"/>
    <lineage>
        <taxon>Bacteria</taxon>
        <taxon>Pseudomonadati</taxon>
        <taxon>Pseudomonadota</taxon>
        <taxon>Gammaproteobacteria</taxon>
        <taxon>Vibrionales</taxon>
        <taxon>Vibrionaceae</taxon>
        <taxon>Vibrio</taxon>
        <taxon>Vibrio oreintalis group</taxon>
    </lineage>
</organism>
<evidence type="ECO:0000259" key="1">
    <source>
        <dbReference type="Pfam" id="PF00899"/>
    </source>
</evidence>
<dbReference type="SUPFAM" id="SSF69572">
    <property type="entry name" value="Activating enzymes of the ubiquitin-like proteins"/>
    <property type="match status" value="1"/>
</dbReference>
<dbReference type="RefSeq" id="WP_371717381.1">
    <property type="nucleotide sequence ID" value="NZ_JBGOOF010000001.1"/>
</dbReference>
<dbReference type="GO" id="GO:0016779">
    <property type="term" value="F:nucleotidyltransferase activity"/>
    <property type="evidence" value="ECO:0007669"/>
    <property type="project" value="UniProtKB-KW"/>
</dbReference>
<feature type="domain" description="THIF-type NAD/FAD binding fold" evidence="1">
    <location>
        <begin position="108"/>
        <end position="344"/>
    </location>
</feature>
<dbReference type="EMBL" id="JBGOOS010000052">
    <property type="protein sequence ID" value="MEZ8211385.1"/>
    <property type="molecule type" value="Genomic_DNA"/>
</dbReference>
<reference evidence="2 3" key="1">
    <citation type="submission" date="2024-06" db="EMBL/GenBank/DDBJ databases">
        <authorList>
            <person name="Steensen K."/>
            <person name="Seneca J."/>
            <person name="Bartlau N."/>
            <person name="Yu A.X."/>
            <person name="Polz M.F."/>
        </authorList>
    </citation>
    <scope>NUCLEOTIDE SEQUENCE [LARGE SCALE GENOMIC DNA]</scope>
    <source>
        <strain evidence="2 3">1F146</strain>
    </source>
</reference>
<dbReference type="Pfam" id="PF00899">
    <property type="entry name" value="ThiF"/>
    <property type="match status" value="1"/>
</dbReference>
<accession>A0ABV4MPF2</accession>
<dbReference type="PANTHER" id="PTHR10953:SF102">
    <property type="entry name" value="ADENYLYLTRANSFERASE AND SULFURTRANSFERASE MOCS3"/>
    <property type="match status" value="1"/>
</dbReference>
<evidence type="ECO:0000313" key="2">
    <source>
        <dbReference type="EMBL" id="MEZ8211385.1"/>
    </source>
</evidence>
<keyword evidence="3" id="KW-1185">Reference proteome</keyword>
<dbReference type="InterPro" id="IPR035985">
    <property type="entry name" value="Ubiquitin-activating_enz"/>
</dbReference>
<keyword evidence="2" id="KW-0548">Nucleotidyltransferase</keyword>
<gene>
    <name evidence="2" type="ORF">ACED39_21705</name>
</gene>
<name>A0ABV4MPF2_9VIBR</name>
<keyword evidence="2" id="KW-0808">Transferase</keyword>
<evidence type="ECO:0000313" key="3">
    <source>
        <dbReference type="Proteomes" id="UP001569151"/>
    </source>
</evidence>
<dbReference type="Proteomes" id="UP001569151">
    <property type="component" value="Unassembled WGS sequence"/>
</dbReference>
<dbReference type="Gene3D" id="3.90.930.70">
    <property type="match status" value="1"/>
</dbReference>
<dbReference type="InterPro" id="IPR000594">
    <property type="entry name" value="ThiF_NAD_FAD-bd"/>
</dbReference>
<dbReference type="PANTHER" id="PTHR10953">
    <property type="entry name" value="UBIQUITIN-ACTIVATING ENZYME E1"/>
    <property type="match status" value="1"/>
</dbReference>